<dbReference type="STRING" id="70996.SE18_26265"/>
<name>A0A0P6XHZ7_9CHLR</name>
<dbReference type="PROSITE" id="PS00041">
    <property type="entry name" value="HTH_ARAC_FAMILY_1"/>
    <property type="match status" value="1"/>
</dbReference>
<protein>
    <submittedName>
        <fullName evidence="5">AraC family transcriptional regulator</fullName>
    </submittedName>
</protein>
<evidence type="ECO:0000256" key="3">
    <source>
        <dbReference type="ARBA" id="ARBA00023163"/>
    </source>
</evidence>
<dbReference type="CDD" id="cd00130">
    <property type="entry name" value="PAS"/>
    <property type="match status" value="1"/>
</dbReference>
<keyword evidence="2" id="KW-0238">DNA-binding</keyword>
<dbReference type="Pfam" id="PF12833">
    <property type="entry name" value="HTH_18"/>
    <property type="match status" value="1"/>
</dbReference>
<dbReference type="InterPro" id="IPR013656">
    <property type="entry name" value="PAS_4"/>
</dbReference>
<keyword evidence="6" id="KW-1185">Reference proteome</keyword>
<dbReference type="PANTHER" id="PTHR46796:SF13">
    <property type="entry name" value="HTH-TYPE TRANSCRIPTIONAL ACTIVATOR RHAS"/>
    <property type="match status" value="1"/>
</dbReference>
<dbReference type="SUPFAM" id="SSF55785">
    <property type="entry name" value="PYP-like sensor domain (PAS domain)"/>
    <property type="match status" value="1"/>
</dbReference>
<dbReference type="SUPFAM" id="SSF46689">
    <property type="entry name" value="Homeodomain-like"/>
    <property type="match status" value="1"/>
</dbReference>
<dbReference type="PANTHER" id="PTHR46796">
    <property type="entry name" value="HTH-TYPE TRANSCRIPTIONAL ACTIVATOR RHAS-RELATED"/>
    <property type="match status" value="1"/>
</dbReference>
<dbReference type="Gene3D" id="3.30.450.20">
    <property type="entry name" value="PAS domain"/>
    <property type="match status" value="1"/>
</dbReference>
<dbReference type="InterPro" id="IPR050204">
    <property type="entry name" value="AraC_XylS_family_regulators"/>
</dbReference>
<dbReference type="GO" id="GO:0003700">
    <property type="term" value="F:DNA-binding transcription factor activity"/>
    <property type="evidence" value="ECO:0007669"/>
    <property type="project" value="InterPro"/>
</dbReference>
<dbReference type="InterPro" id="IPR020449">
    <property type="entry name" value="Tscrpt_reg_AraC-type_HTH"/>
</dbReference>
<dbReference type="GO" id="GO:0043565">
    <property type="term" value="F:sequence-specific DNA binding"/>
    <property type="evidence" value="ECO:0007669"/>
    <property type="project" value="InterPro"/>
</dbReference>
<dbReference type="EMBL" id="LGKP01000046">
    <property type="protein sequence ID" value="KPL79468.1"/>
    <property type="molecule type" value="Genomic_DNA"/>
</dbReference>
<evidence type="ECO:0000259" key="4">
    <source>
        <dbReference type="PROSITE" id="PS01124"/>
    </source>
</evidence>
<dbReference type="Pfam" id="PF08448">
    <property type="entry name" value="PAS_4"/>
    <property type="match status" value="1"/>
</dbReference>
<evidence type="ECO:0000256" key="1">
    <source>
        <dbReference type="ARBA" id="ARBA00023015"/>
    </source>
</evidence>
<dbReference type="InterPro" id="IPR018062">
    <property type="entry name" value="HTH_AraC-typ_CS"/>
</dbReference>
<dbReference type="InterPro" id="IPR018060">
    <property type="entry name" value="HTH_AraC"/>
</dbReference>
<dbReference type="Proteomes" id="UP000050277">
    <property type="component" value="Unassembled WGS sequence"/>
</dbReference>
<dbReference type="PROSITE" id="PS01124">
    <property type="entry name" value="HTH_ARAC_FAMILY_2"/>
    <property type="match status" value="1"/>
</dbReference>
<evidence type="ECO:0000256" key="2">
    <source>
        <dbReference type="ARBA" id="ARBA00023125"/>
    </source>
</evidence>
<dbReference type="SMART" id="SM00342">
    <property type="entry name" value="HTH_ARAC"/>
    <property type="match status" value="1"/>
</dbReference>
<dbReference type="InterPro" id="IPR009057">
    <property type="entry name" value="Homeodomain-like_sf"/>
</dbReference>
<gene>
    <name evidence="5" type="ORF">SE18_26265</name>
</gene>
<accession>A0A0P6XHZ7</accession>
<keyword evidence="3" id="KW-0804">Transcription</keyword>
<reference evidence="5 6" key="1">
    <citation type="submission" date="2015-07" db="EMBL/GenBank/DDBJ databases">
        <title>Whole genome sequence of Herpetosiphon geysericola DSM 7119.</title>
        <authorList>
            <person name="Hemp J."/>
            <person name="Ward L.M."/>
            <person name="Pace L.A."/>
            <person name="Fischer W.W."/>
        </authorList>
    </citation>
    <scope>NUCLEOTIDE SEQUENCE [LARGE SCALE GENOMIC DNA]</scope>
    <source>
        <strain evidence="5 6">DSM 7119</strain>
    </source>
</reference>
<dbReference type="PATRIC" id="fig|70996.4.peg.1783"/>
<dbReference type="InterPro" id="IPR035965">
    <property type="entry name" value="PAS-like_dom_sf"/>
</dbReference>
<comment type="caution">
    <text evidence="5">The sequence shown here is derived from an EMBL/GenBank/DDBJ whole genome shotgun (WGS) entry which is preliminary data.</text>
</comment>
<evidence type="ECO:0000313" key="5">
    <source>
        <dbReference type="EMBL" id="KPL79468.1"/>
    </source>
</evidence>
<organism evidence="5 6">
    <name type="scientific">Herpetosiphon geysericola</name>
    <dbReference type="NCBI Taxonomy" id="70996"/>
    <lineage>
        <taxon>Bacteria</taxon>
        <taxon>Bacillati</taxon>
        <taxon>Chloroflexota</taxon>
        <taxon>Chloroflexia</taxon>
        <taxon>Herpetosiphonales</taxon>
        <taxon>Herpetosiphonaceae</taxon>
        <taxon>Herpetosiphon</taxon>
    </lineage>
</organism>
<proteinExistence type="predicted"/>
<sequence length="245" mass="27927">MQYADFCTIEYPDVAQLVPLFDLLPDVVFFCKDRVGRYWVVNETLRLRCGCRSKQELIGRLPEDLFPLELGASYASQDQQVIRSGCALNHRLEVHMYPDLQMGWCVTHKRPLRDRNGSIMGLIGISRDLRSPNRNAPTWRRVASSIDYLNEHFAEINSIQQLATLAQLSLSQYERAIQQIFELTPKQLLIKTRIDASIQLLAGNDSIAAIGLACGYADHSAFSRQFRLITGLTPRQYRQLLGRNA</sequence>
<feature type="domain" description="HTH araC/xylS-type" evidence="4">
    <location>
        <begin position="143"/>
        <end position="240"/>
    </location>
</feature>
<keyword evidence="1" id="KW-0805">Transcription regulation</keyword>
<dbReference type="AlphaFoldDB" id="A0A0P6XHZ7"/>
<dbReference type="Gene3D" id="1.10.10.60">
    <property type="entry name" value="Homeodomain-like"/>
    <property type="match status" value="1"/>
</dbReference>
<dbReference type="OrthoDB" id="183331at2"/>
<dbReference type="PRINTS" id="PR00032">
    <property type="entry name" value="HTHARAC"/>
</dbReference>
<dbReference type="InterPro" id="IPR000014">
    <property type="entry name" value="PAS"/>
</dbReference>
<evidence type="ECO:0000313" key="6">
    <source>
        <dbReference type="Proteomes" id="UP000050277"/>
    </source>
</evidence>